<dbReference type="HOGENOM" id="CLU_1028358_0_0_1"/>
<reference evidence="4" key="3">
    <citation type="submission" date="2016-03" db="UniProtKB">
        <authorList>
            <consortium name="EnsemblProtists"/>
        </authorList>
    </citation>
    <scope>IDENTIFICATION</scope>
</reference>
<reference evidence="3 5" key="1">
    <citation type="journal article" date="2012" name="Nature">
        <title>Algal genomes reveal evolutionary mosaicism and the fate of nucleomorphs.</title>
        <authorList>
            <consortium name="DOE Joint Genome Institute"/>
            <person name="Curtis B.A."/>
            <person name="Tanifuji G."/>
            <person name="Burki F."/>
            <person name="Gruber A."/>
            <person name="Irimia M."/>
            <person name="Maruyama S."/>
            <person name="Arias M.C."/>
            <person name="Ball S.G."/>
            <person name="Gile G.H."/>
            <person name="Hirakawa Y."/>
            <person name="Hopkins J.F."/>
            <person name="Kuo A."/>
            <person name="Rensing S.A."/>
            <person name="Schmutz J."/>
            <person name="Symeonidi A."/>
            <person name="Elias M."/>
            <person name="Eveleigh R.J."/>
            <person name="Herman E.K."/>
            <person name="Klute M.J."/>
            <person name="Nakayama T."/>
            <person name="Obornik M."/>
            <person name="Reyes-Prieto A."/>
            <person name="Armbrust E.V."/>
            <person name="Aves S.J."/>
            <person name="Beiko R.G."/>
            <person name="Coutinho P."/>
            <person name="Dacks J.B."/>
            <person name="Durnford D.G."/>
            <person name="Fast N.M."/>
            <person name="Green B.R."/>
            <person name="Grisdale C.J."/>
            <person name="Hempel F."/>
            <person name="Henrissat B."/>
            <person name="Hoppner M.P."/>
            <person name="Ishida K."/>
            <person name="Kim E."/>
            <person name="Koreny L."/>
            <person name="Kroth P.G."/>
            <person name="Liu Y."/>
            <person name="Malik S.B."/>
            <person name="Maier U.G."/>
            <person name="McRose D."/>
            <person name="Mock T."/>
            <person name="Neilson J.A."/>
            <person name="Onodera N.T."/>
            <person name="Poole A.M."/>
            <person name="Pritham E.J."/>
            <person name="Richards T.A."/>
            <person name="Rocap G."/>
            <person name="Roy S.W."/>
            <person name="Sarai C."/>
            <person name="Schaack S."/>
            <person name="Shirato S."/>
            <person name="Slamovits C.H."/>
            <person name="Spencer D.F."/>
            <person name="Suzuki S."/>
            <person name="Worden A.Z."/>
            <person name="Zauner S."/>
            <person name="Barry K."/>
            <person name="Bell C."/>
            <person name="Bharti A.K."/>
            <person name="Crow J.A."/>
            <person name="Grimwood J."/>
            <person name="Kramer R."/>
            <person name="Lindquist E."/>
            <person name="Lucas S."/>
            <person name="Salamov A."/>
            <person name="McFadden G.I."/>
            <person name="Lane C.E."/>
            <person name="Keeling P.J."/>
            <person name="Gray M.W."/>
            <person name="Grigoriev I.V."/>
            <person name="Archibald J.M."/>
        </authorList>
    </citation>
    <scope>NUCLEOTIDE SEQUENCE</scope>
    <source>
        <strain evidence="3 5">CCMP2712</strain>
    </source>
</reference>
<dbReference type="eggNOG" id="ENOG502SDCU">
    <property type="taxonomic scope" value="Eukaryota"/>
</dbReference>
<feature type="region of interest" description="Disordered" evidence="1">
    <location>
        <begin position="205"/>
        <end position="271"/>
    </location>
</feature>
<proteinExistence type="predicted"/>
<feature type="domain" description="BSD" evidence="2">
    <location>
        <begin position="111"/>
        <end position="167"/>
    </location>
</feature>
<evidence type="ECO:0000259" key="2">
    <source>
        <dbReference type="PROSITE" id="PS50858"/>
    </source>
</evidence>
<dbReference type="KEGG" id="gtt:GUITHDRAFT_166723"/>
<dbReference type="Pfam" id="PF03909">
    <property type="entry name" value="BSD"/>
    <property type="match status" value="1"/>
</dbReference>
<gene>
    <name evidence="3" type="ORF">GUITHDRAFT_166723</name>
</gene>
<dbReference type="InterPro" id="IPR035925">
    <property type="entry name" value="BSD_dom_sf"/>
</dbReference>
<dbReference type="STRING" id="905079.L1I7Z4"/>
<evidence type="ECO:0000313" key="5">
    <source>
        <dbReference type="Proteomes" id="UP000011087"/>
    </source>
</evidence>
<name>L1I7Z4_GUITC</name>
<dbReference type="RefSeq" id="XP_005819313.1">
    <property type="nucleotide sequence ID" value="XM_005819256.1"/>
</dbReference>
<dbReference type="Gene3D" id="1.10.3970.10">
    <property type="entry name" value="BSD domain"/>
    <property type="match status" value="1"/>
</dbReference>
<keyword evidence="5" id="KW-1185">Reference proteome</keyword>
<reference evidence="5" key="2">
    <citation type="submission" date="2012-11" db="EMBL/GenBank/DDBJ databases">
        <authorList>
            <person name="Kuo A."/>
            <person name="Curtis B.A."/>
            <person name="Tanifuji G."/>
            <person name="Burki F."/>
            <person name="Gruber A."/>
            <person name="Irimia M."/>
            <person name="Maruyama S."/>
            <person name="Arias M.C."/>
            <person name="Ball S.G."/>
            <person name="Gile G.H."/>
            <person name="Hirakawa Y."/>
            <person name="Hopkins J.F."/>
            <person name="Rensing S.A."/>
            <person name="Schmutz J."/>
            <person name="Symeonidi A."/>
            <person name="Elias M."/>
            <person name="Eveleigh R.J."/>
            <person name="Herman E.K."/>
            <person name="Klute M.J."/>
            <person name="Nakayama T."/>
            <person name="Obornik M."/>
            <person name="Reyes-Prieto A."/>
            <person name="Armbrust E.V."/>
            <person name="Aves S.J."/>
            <person name="Beiko R.G."/>
            <person name="Coutinho P."/>
            <person name="Dacks J.B."/>
            <person name="Durnford D.G."/>
            <person name="Fast N.M."/>
            <person name="Green B.R."/>
            <person name="Grisdale C."/>
            <person name="Hempe F."/>
            <person name="Henrissat B."/>
            <person name="Hoppner M.P."/>
            <person name="Ishida K.-I."/>
            <person name="Kim E."/>
            <person name="Koreny L."/>
            <person name="Kroth P.G."/>
            <person name="Liu Y."/>
            <person name="Malik S.-B."/>
            <person name="Maier U.G."/>
            <person name="McRose D."/>
            <person name="Mock T."/>
            <person name="Neilson J.A."/>
            <person name="Onodera N.T."/>
            <person name="Poole A.M."/>
            <person name="Pritham E.J."/>
            <person name="Richards T.A."/>
            <person name="Rocap G."/>
            <person name="Roy S.W."/>
            <person name="Sarai C."/>
            <person name="Schaack S."/>
            <person name="Shirato S."/>
            <person name="Slamovits C.H."/>
            <person name="Spencer D.F."/>
            <person name="Suzuki S."/>
            <person name="Worden A.Z."/>
            <person name="Zauner S."/>
            <person name="Barry K."/>
            <person name="Bell C."/>
            <person name="Bharti A.K."/>
            <person name="Crow J.A."/>
            <person name="Grimwood J."/>
            <person name="Kramer R."/>
            <person name="Lindquist E."/>
            <person name="Lucas S."/>
            <person name="Salamov A."/>
            <person name="McFadden G.I."/>
            <person name="Lane C.E."/>
            <person name="Keeling P.J."/>
            <person name="Gray M.W."/>
            <person name="Grigoriev I.V."/>
            <person name="Archibald J.M."/>
        </authorList>
    </citation>
    <scope>NUCLEOTIDE SEQUENCE</scope>
    <source>
        <strain evidence="5">CCMP2712</strain>
    </source>
</reference>
<accession>L1I7Z4</accession>
<protein>
    <recommendedName>
        <fullName evidence="2">BSD domain-containing protein</fullName>
    </recommendedName>
</protein>
<organism evidence="3">
    <name type="scientific">Guillardia theta (strain CCMP2712)</name>
    <name type="common">Cryptophyte</name>
    <dbReference type="NCBI Taxonomy" id="905079"/>
    <lineage>
        <taxon>Eukaryota</taxon>
        <taxon>Cryptophyceae</taxon>
        <taxon>Pyrenomonadales</taxon>
        <taxon>Geminigeraceae</taxon>
        <taxon>Guillardia</taxon>
    </lineage>
</organism>
<dbReference type="GeneID" id="17289063"/>
<evidence type="ECO:0000256" key="1">
    <source>
        <dbReference type="SAM" id="MobiDB-lite"/>
    </source>
</evidence>
<feature type="compositionally biased region" description="Basic and acidic residues" evidence="1">
    <location>
        <begin position="233"/>
        <end position="258"/>
    </location>
</feature>
<evidence type="ECO:0000313" key="3">
    <source>
        <dbReference type="EMBL" id="EKX32333.1"/>
    </source>
</evidence>
<dbReference type="EnsemblProtists" id="EKX32333">
    <property type="protein sequence ID" value="EKX32333"/>
    <property type="gene ID" value="GUITHDRAFT_166723"/>
</dbReference>
<dbReference type="InterPro" id="IPR005607">
    <property type="entry name" value="BSD_dom"/>
</dbReference>
<feature type="compositionally biased region" description="Polar residues" evidence="1">
    <location>
        <begin position="213"/>
        <end position="227"/>
    </location>
</feature>
<dbReference type="PROSITE" id="PS50858">
    <property type="entry name" value="BSD"/>
    <property type="match status" value="1"/>
</dbReference>
<feature type="region of interest" description="Disordered" evidence="1">
    <location>
        <begin position="181"/>
        <end position="200"/>
    </location>
</feature>
<dbReference type="SMART" id="SM00751">
    <property type="entry name" value="BSD"/>
    <property type="match status" value="1"/>
</dbReference>
<dbReference type="EMBL" id="JH993196">
    <property type="protein sequence ID" value="EKX32333.1"/>
    <property type="molecule type" value="Genomic_DNA"/>
</dbReference>
<evidence type="ECO:0000313" key="4">
    <source>
        <dbReference type="EnsemblProtists" id="EKX32333"/>
    </source>
</evidence>
<feature type="compositionally biased region" description="Acidic residues" evidence="1">
    <location>
        <begin position="259"/>
        <end position="271"/>
    </location>
</feature>
<dbReference type="SUPFAM" id="SSF140383">
    <property type="entry name" value="BSD domain-like"/>
    <property type="match status" value="1"/>
</dbReference>
<dbReference type="OrthoDB" id="47923at2759"/>
<dbReference type="Proteomes" id="UP000011087">
    <property type="component" value="Unassembled WGS sequence"/>
</dbReference>
<dbReference type="AlphaFoldDB" id="L1I7Z4"/>
<dbReference type="PaxDb" id="55529-EKX32333"/>
<sequence>MEWLKNAAAKAQASLQEAGVVEKLAPVASVANETKTLFSQFGSSLEESFNKKTAEAKSGSEGDVSFDKIGAPWVTSHLGLKPFEADMKASMLKITEGSDEEVKARLKERVPDDDFTFDFLEPSCTKRAMAALEADANLKKARHKLVPSKIKEEDFWRSYFYKCEMIVQSYLKMCVESKRTRENTSSTTRYPDPTDNLDFEGAEFVSDEPVNKPATSAGTSATKTDSGLSWEEEMAKELEGIDVGPSDKSKASDAKPIDDLDDEDFEKELGI</sequence>